<evidence type="ECO:0000313" key="2">
    <source>
        <dbReference type="Proteomes" id="UP000637002"/>
    </source>
</evidence>
<dbReference type="AlphaFoldDB" id="A0A916XA27"/>
<proteinExistence type="predicted"/>
<dbReference type="EMBL" id="BMGG01000003">
    <property type="protein sequence ID" value="GGC58299.1"/>
    <property type="molecule type" value="Genomic_DNA"/>
</dbReference>
<reference evidence="1" key="1">
    <citation type="journal article" date="2014" name="Int. J. Syst. Evol. Microbiol.">
        <title>Complete genome sequence of Corynebacterium casei LMG S-19264T (=DSM 44701T), isolated from a smear-ripened cheese.</title>
        <authorList>
            <consortium name="US DOE Joint Genome Institute (JGI-PGF)"/>
            <person name="Walter F."/>
            <person name="Albersmeier A."/>
            <person name="Kalinowski J."/>
            <person name="Ruckert C."/>
        </authorList>
    </citation>
    <scope>NUCLEOTIDE SEQUENCE</scope>
    <source>
        <strain evidence="1">CGMCC 1.12919</strain>
    </source>
</reference>
<sequence>MASAFSGSGGRNAAIWGAQQAVQNAQLIQNLLGEAKGAALDAIASAQPQTLSALDQGYAAGRGAYQGALDRYQPWTAAGARALDLYGDSLGLDGAGGNAGAVAAFQASPGYRYQVDQATDAVARKNSALGILGSGNTQQAIADRARQLANQDYGSWQSQLGGLANTGFQAAGAQAGLQKGIGDLDVGRGRDIANIYAADAGRRANTINTYAQLGANNLSGMGQSILGLGTKAFTAGDDASANRLNFGLNTAGTLINALKLIPGVGGTGGK</sequence>
<protein>
    <recommendedName>
        <fullName evidence="3">Tail fiber domain-containing protein</fullName>
    </recommendedName>
</protein>
<dbReference type="RefSeq" id="WP_188608698.1">
    <property type="nucleotide sequence ID" value="NZ_BMGG01000003.1"/>
</dbReference>
<evidence type="ECO:0000313" key="1">
    <source>
        <dbReference type="EMBL" id="GGC58299.1"/>
    </source>
</evidence>
<comment type="caution">
    <text evidence="1">The sequence shown here is derived from an EMBL/GenBank/DDBJ whole genome shotgun (WGS) entry which is preliminary data.</text>
</comment>
<gene>
    <name evidence="1" type="ORF">GCM10010994_16550</name>
</gene>
<organism evidence="1 2">
    <name type="scientific">Chelatococcus reniformis</name>
    <dbReference type="NCBI Taxonomy" id="1494448"/>
    <lineage>
        <taxon>Bacteria</taxon>
        <taxon>Pseudomonadati</taxon>
        <taxon>Pseudomonadota</taxon>
        <taxon>Alphaproteobacteria</taxon>
        <taxon>Hyphomicrobiales</taxon>
        <taxon>Chelatococcaceae</taxon>
        <taxon>Chelatococcus</taxon>
    </lineage>
</organism>
<dbReference type="Proteomes" id="UP000637002">
    <property type="component" value="Unassembled WGS sequence"/>
</dbReference>
<keyword evidence="2" id="KW-1185">Reference proteome</keyword>
<accession>A0A916XA27</accession>
<name>A0A916XA27_9HYPH</name>
<reference evidence="1" key="2">
    <citation type="submission" date="2020-09" db="EMBL/GenBank/DDBJ databases">
        <authorList>
            <person name="Sun Q."/>
            <person name="Zhou Y."/>
        </authorList>
    </citation>
    <scope>NUCLEOTIDE SEQUENCE</scope>
    <source>
        <strain evidence="1">CGMCC 1.12919</strain>
    </source>
</reference>
<evidence type="ECO:0008006" key="3">
    <source>
        <dbReference type="Google" id="ProtNLM"/>
    </source>
</evidence>